<accession>M7CDN0</accession>
<keyword evidence="4" id="KW-1185">Reference proteome</keyword>
<evidence type="ECO:0000256" key="1">
    <source>
        <dbReference type="SAM" id="MobiDB-lite"/>
    </source>
</evidence>
<evidence type="ECO:0000313" key="3">
    <source>
        <dbReference type="EMBL" id="EMP38892.1"/>
    </source>
</evidence>
<feature type="compositionally biased region" description="Polar residues" evidence="1">
    <location>
        <begin position="140"/>
        <end position="149"/>
    </location>
</feature>
<evidence type="ECO:0000259" key="2">
    <source>
        <dbReference type="Pfam" id="PF13837"/>
    </source>
</evidence>
<name>M7CDN0_CHEMY</name>
<feature type="compositionally biased region" description="Acidic residues" evidence="1">
    <location>
        <begin position="127"/>
        <end position="139"/>
    </location>
</feature>
<gene>
    <name evidence="3" type="ORF">UY3_03932</name>
</gene>
<sequence>MQSQNRKRAPAWTEREELDLIAVWGDESVLSELHSKRRNANIFAKISKGLMDRGYNRDLQRCHMKIKELRQAYQKTREANGSSGSEPQTCCFYDELHAILGSAPTTTPPWSVDTCKEGVSCNRHEDFGDEEDDEEEEDSAQQASGEPILPNSQELFITLEPIPSQGGVLDHEAGESTSGTVPAAPIGRSSQPNGAAELGQGTGVWEGACVTPMDLERYVVESVDHITGDVSAGFASVVLAESGAS</sequence>
<dbReference type="PANTHER" id="PTHR47595">
    <property type="entry name" value="HEAT SHOCK 70 KDA PROTEIN 14"/>
    <property type="match status" value="1"/>
</dbReference>
<feature type="region of interest" description="Disordered" evidence="1">
    <location>
        <begin position="122"/>
        <end position="149"/>
    </location>
</feature>
<dbReference type="Pfam" id="PF13837">
    <property type="entry name" value="Myb_DNA-bind_4"/>
    <property type="match status" value="1"/>
</dbReference>
<dbReference type="AlphaFoldDB" id="M7CDN0"/>
<evidence type="ECO:0000313" key="4">
    <source>
        <dbReference type="Proteomes" id="UP000031443"/>
    </source>
</evidence>
<dbReference type="InterPro" id="IPR044822">
    <property type="entry name" value="Myb_DNA-bind_4"/>
</dbReference>
<dbReference type="EMBL" id="KB518361">
    <property type="protein sequence ID" value="EMP38892.1"/>
    <property type="molecule type" value="Genomic_DNA"/>
</dbReference>
<protein>
    <recommendedName>
        <fullName evidence="2">Myb/SANT-like DNA-binding domain-containing protein</fullName>
    </recommendedName>
</protein>
<dbReference type="PANTHER" id="PTHR47595:SF1">
    <property type="entry name" value="MYB_SANT-LIKE DNA-BINDING DOMAIN-CONTAINING PROTEIN"/>
    <property type="match status" value="1"/>
</dbReference>
<reference evidence="4" key="1">
    <citation type="journal article" date="2013" name="Nat. Genet.">
        <title>The draft genomes of soft-shell turtle and green sea turtle yield insights into the development and evolution of the turtle-specific body plan.</title>
        <authorList>
            <person name="Wang Z."/>
            <person name="Pascual-Anaya J."/>
            <person name="Zadissa A."/>
            <person name="Li W."/>
            <person name="Niimura Y."/>
            <person name="Huang Z."/>
            <person name="Li C."/>
            <person name="White S."/>
            <person name="Xiong Z."/>
            <person name="Fang D."/>
            <person name="Wang B."/>
            <person name="Ming Y."/>
            <person name="Chen Y."/>
            <person name="Zheng Y."/>
            <person name="Kuraku S."/>
            <person name="Pignatelli M."/>
            <person name="Herrero J."/>
            <person name="Beal K."/>
            <person name="Nozawa M."/>
            <person name="Li Q."/>
            <person name="Wang J."/>
            <person name="Zhang H."/>
            <person name="Yu L."/>
            <person name="Shigenobu S."/>
            <person name="Wang J."/>
            <person name="Liu J."/>
            <person name="Flicek P."/>
            <person name="Searle S."/>
            <person name="Wang J."/>
            <person name="Kuratani S."/>
            <person name="Yin Y."/>
            <person name="Aken B."/>
            <person name="Zhang G."/>
            <person name="Irie N."/>
        </authorList>
    </citation>
    <scope>NUCLEOTIDE SEQUENCE [LARGE SCALE GENOMIC DNA]</scope>
</reference>
<dbReference type="Gene3D" id="1.10.10.60">
    <property type="entry name" value="Homeodomain-like"/>
    <property type="match status" value="1"/>
</dbReference>
<feature type="domain" description="Myb/SANT-like DNA-binding" evidence="2">
    <location>
        <begin position="11"/>
        <end position="99"/>
    </location>
</feature>
<proteinExistence type="predicted"/>
<organism evidence="3 4">
    <name type="scientific">Chelonia mydas</name>
    <name type="common">Green sea-turtle</name>
    <name type="synonym">Chelonia agassizi</name>
    <dbReference type="NCBI Taxonomy" id="8469"/>
    <lineage>
        <taxon>Eukaryota</taxon>
        <taxon>Metazoa</taxon>
        <taxon>Chordata</taxon>
        <taxon>Craniata</taxon>
        <taxon>Vertebrata</taxon>
        <taxon>Euteleostomi</taxon>
        <taxon>Archelosauria</taxon>
        <taxon>Testudinata</taxon>
        <taxon>Testudines</taxon>
        <taxon>Cryptodira</taxon>
        <taxon>Durocryptodira</taxon>
        <taxon>Americhelydia</taxon>
        <taxon>Chelonioidea</taxon>
        <taxon>Cheloniidae</taxon>
        <taxon>Chelonia</taxon>
    </lineage>
</organism>
<dbReference type="Proteomes" id="UP000031443">
    <property type="component" value="Unassembled WGS sequence"/>
</dbReference>